<feature type="region of interest" description="Disordered" evidence="1">
    <location>
        <begin position="85"/>
        <end position="139"/>
    </location>
</feature>
<gene>
    <name evidence="2" type="ORF">TOLI1172_LOCUS1023</name>
</gene>
<protein>
    <submittedName>
        <fullName evidence="2">Uncharacterized protein</fullName>
    </submittedName>
</protein>
<name>A0A7S0ZBH3_9RHOD</name>
<evidence type="ECO:0000313" key="2">
    <source>
        <dbReference type="EMBL" id="CAD8816635.1"/>
    </source>
</evidence>
<feature type="compositionally biased region" description="Low complexity" evidence="1">
    <location>
        <begin position="85"/>
        <end position="98"/>
    </location>
</feature>
<evidence type="ECO:0000256" key="1">
    <source>
        <dbReference type="SAM" id="MobiDB-lite"/>
    </source>
</evidence>
<dbReference type="EMBL" id="HBFP01001405">
    <property type="protein sequence ID" value="CAD8816635.1"/>
    <property type="molecule type" value="Transcribed_RNA"/>
</dbReference>
<reference evidence="2" key="1">
    <citation type="submission" date="2021-01" db="EMBL/GenBank/DDBJ databases">
        <authorList>
            <person name="Corre E."/>
            <person name="Pelletier E."/>
            <person name="Niang G."/>
            <person name="Scheremetjew M."/>
            <person name="Finn R."/>
            <person name="Kale V."/>
            <person name="Holt S."/>
            <person name="Cochrane G."/>
            <person name="Meng A."/>
            <person name="Brown T."/>
            <person name="Cohen L."/>
        </authorList>
    </citation>
    <scope>NUCLEOTIDE SEQUENCE</scope>
    <source>
        <strain evidence="2">CCMP3278</strain>
    </source>
</reference>
<proteinExistence type="predicted"/>
<sequence>MEVIVEVNEVGSESSLVLYSDRNDRDERADSDIVQEYKSDLIRDSGMIRNGILKLSVREFNQLMQSQQSHHKIFPKDVKVDLSFHSPKHSYSSSAHQSLQKRSQSFEQYREKRQSSSDNGKDFDFLFSNPIPEQHNHHNHPMINKIHSLIHKVQDGIHRRMSSMRSDSMTHLNSIQNISSLRMISVQIPALQLETVGRSLSQDIFSVMHNGARYVVTNVIHIVASFQLSCLANGILPKKQDSTILFKQLLCADRYLRRMMEVREEYVMKKLESKRGFGLELASSQPRRKLRCHAIEKILKRILKLRGAFEEQSDDNAFLDLAQDVMDLYDLVMQDISVYSSEGVSYLMDSFPNRIELQWIERYLYNGFLMKVDSDIDPLDIIGECLAWSVQRNELGMLLQKVIPPNASPKLSSRLIRAANTHAKNWKTSASLLYRNHNQSNFPKRILSDTHLLSQSLWWIE</sequence>
<organism evidence="2">
    <name type="scientific">Timspurckia oligopyrenoides</name>
    <dbReference type="NCBI Taxonomy" id="708627"/>
    <lineage>
        <taxon>Eukaryota</taxon>
        <taxon>Rhodophyta</taxon>
        <taxon>Bangiophyceae</taxon>
        <taxon>Porphyridiales</taxon>
        <taxon>Porphyridiaceae</taxon>
        <taxon>Timspurckia</taxon>
    </lineage>
</organism>
<dbReference type="AlphaFoldDB" id="A0A7S0ZBH3"/>
<feature type="compositionally biased region" description="Basic and acidic residues" evidence="1">
    <location>
        <begin position="108"/>
        <end position="124"/>
    </location>
</feature>
<accession>A0A7S0ZBH3</accession>